<reference evidence="3 4" key="1">
    <citation type="journal article" date="2015" name="Genome Biol.">
        <title>Comparative genomics of Steinernema reveals deeply conserved gene regulatory networks.</title>
        <authorList>
            <person name="Dillman A.R."/>
            <person name="Macchietto M."/>
            <person name="Porter C.F."/>
            <person name="Rogers A."/>
            <person name="Williams B."/>
            <person name="Antoshechkin I."/>
            <person name="Lee M.M."/>
            <person name="Goodwin Z."/>
            <person name="Lu X."/>
            <person name="Lewis E.E."/>
            <person name="Goodrich-Blair H."/>
            <person name="Stock S.P."/>
            <person name="Adams B.J."/>
            <person name="Sternberg P.W."/>
            <person name="Mortazavi A."/>
        </authorList>
    </citation>
    <scope>NUCLEOTIDE SEQUENCE [LARGE SCALE GENOMIC DNA]</scope>
    <source>
        <strain evidence="3 4">ALL</strain>
    </source>
</reference>
<keyword evidence="1" id="KW-1133">Transmembrane helix</keyword>
<evidence type="ECO:0000256" key="1">
    <source>
        <dbReference type="SAM" id="Phobius"/>
    </source>
</evidence>
<keyword evidence="2" id="KW-0732">Signal</keyword>
<feature type="signal peptide" evidence="2">
    <location>
        <begin position="1"/>
        <end position="24"/>
    </location>
</feature>
<dbReference type="OrthoDB" id="10535878at2759"/>
<gene>
    <name evidence="3" type="ORF">L596_021685</name>
</gene>
<keyword evidence="1" id="KW-0812">Transmembrane</keyword>
<comment type="caution">
    <text evidence="3">The sequence shown here is derived from an EMBL/GenBank/DDBJ whole genome shotgun (WGS) entry which is preliminary data.</text>
</comment>
<evidence type="ECO:0000256" key="2">
    <source>
        <dbReference type="SAM" id="SignalP"/>
    </source>
</evidence>
<sequence>MQRSLGLLPLLAAFSALFVFASHAAPSVRMLLSDKTETTTKGWGNAERWFYDNFGWKFSAQYEDIVKWQNFLAMGLTLAYIILVVVLAIVLCCCCLERKVKPKEK</sequence>
<evidence type="ECO:0000313" key="3">
    <source>
        <dbReference type="EMBL" id="TKR69540.1"/>
    </source>
</evidence>
<accession>A0A4U5MJG6</accession>
<evidence type="ECO:0000313" key="4">
    <source>
        <dbReference type="Proteomes" id="UP000298663"/>
    </source>
</evidence>
<feature type="transmembrane region" description="Helical" evidence="1">
    <location>
        <begin position="71"/>
        <end position="96"/>
    </location>
</feature>
<reference evidence="3 4" key="2">
    <citation type="journal article" date="2019" name="G3 (Bethesda)">
        <title>Hybrid Assembly of the Genome of the Entomopathogenic Nematode Steinernema carpocapsae Identifies the X-Chromosome.</title>
        <authorList>
            <person name="Serra L."/>
            <person name="Macchietto M."/>
            <person name="Macias-Munoz A."/>
            <person name="McGill C.J."/>
            <person name="Rodriguez I.M."/>
            <person name="Rodriguez B."/>
            <person name="Murad R."/>
            <person name="Mortazavi A."/>
        </authorList>
    </citation>
    <scope>NUCLEOTIDE SEQUENCE [LARGE SCALE GENOMIC DNA]</scope>
    <source>
        <strain evidence="3 4">ALL</strain>
    </source>
</reference>
<feature type="chain" id="PRO_5020938580" evidence="2">
    <location>
        <begin position="25"/>
        <end position="105"/>
    </location>
</feature>
<protein>
    <submittedName>
        <fullName evidence="3">Uncharacterized protein</fullName>
    </submittedName>
</protein>
<dbReference type="Proteomes" id="UP000298663">
    <property type="component" value="Unassembled WGS sequence"/>
</dbReference>
<keyword evidence="1" id="KW-0472">Membrane</keyword>
<organism evidence="3 4">
    <name type="scientific">Steinernema carpocapsae</name>
    <name type="common">Entomopathogenic nematode</name>
    <dbReference type="NCBI Taxonomy" id="34508"/>
    <lineage>
        <taxon>Eukaryota</taxon>
        <taxon>Metazoa</taxon>
        <taxon>Ecdysozoa</taxon>
        <taxon>Nematoda</taxon>
        <taxon>Chromadorea</taxon>
        <taxon>Rhabditida</taxon>
        <taxon>Tylenchina</taxon>
        <taxon>Panagrolaimomorpha</taxon>
        <taxon>Strongyloidoidea</taxon>
        <taxon>Steinernematidae</taxon>
        <taxon>Steinernema</taxon>
    </lineage>
</organism>
<dbReference type="EMBL" id="AZBU02000007">
    <property type="protein sequence ID" value="TKR69540.1"/>
    <property type="molecule type" value="Genomic_DNA"/>
</dbReference>
<proteinExistence type="predicted"/>
<dbReference type="AlphaFoldDB" id="A0A4U5MJG6"/>
<keyword evidence="4" id="KW-1185">Reference proteome</keyword>
<name>A0A4U5MJG6_STECR</name>